<name>A0AAD7JJ75_9AGAR</name>
<dbReference type="Proteomes" id="UP001215280">
    <property type="component" value="Unassembled WGS sequence"/>
</dbReference>
<proteinExistence type="inferred from homology"/>
<dbReference type="AlphaFoldDB" id="A0AAD7JJ75"/>
<gene>
    <name evidence="9" type="ORF">DFH07DRAFT_955568</name>
</gene>
<dbReference type="InterPro" id="IPR007867">
    <property type="entry name" value="GMC_OxRtase_C"/>
</dbReference>
<evidence type="ECO:0000256" key="7">
    <source>
        <dbReference type="ARBA" id="ARBA00023180"/>
    </source>
</evidence>
<dbReference type="InterPro" id="IPR012132">
    <property type="entry name" value="GMC_OxRdtase"/>
</dbReference>
<keyword evidence="7" id="KW-0325">Glycoprotein</keyword>
<evidence type="ECO:0000313" key="9">
    <source>
        <dbReference type="EMBL" id="KAJ7765904.1"/>
    </source>
</evidence>
<evidence type="ECO:0000256" key="5">
    <source>
        <dbReference type="ARBA" id="ARBA00022827"/>
    </source>
</evidence>
<evidence type="ECO:0000256" key="2">
    <source>
        <dbReference type="ARBA" id="ARBA00010790"/>
    </source>
</evidence>
<dbReference type="Pfam" id="PF05199">
    <property type="entry name" value="GMC_oxred_C"/>
    <property type="match status" value="1"/>
</dbReference>
<evidence type="ECO:0000256" key="3">
    <source>
        <dbReference type="ARBA" id="ARBA00022630"/>
    </source>
</evidence>
<dbReference type="GO" id="GO:0050660">
    <property type="term" value="F:flavin adenine dinucleotide binding"/>
    <property type="evidence" value="ECO:0007669"/>
    <property type="project" value="InterPro"/>
</dbReference>
<evidence type="ECO:0000259" key="8">
    <source>
        <dbReference type="Pfam" id="PF05199"/>
    </source>
</evidence>
<evidence type="ECO:0000256" key="4">
    <source>
        <dbReference type="ARBA" id="ARBA00022729"/>
    </source>
</evidence>
<dbReference type="InterPro" id="IPR036188">
    <property type="entry name" value="FAD/NAD-bd_sf"/>
</dbReference>
<keyword evidence="4" id="KW-0732">Signal</keyword>
<evidence type="ECO:0000313" key="10">
    <source>
        <dbReference type="Proteomes" id="UP001215280"/>
    </source>
</evidence>
<dbReference type="GO" id="GO:0016614">
    <property type="term" value="F:oxidoreductase activity, acting on CH-OH group of donors"/>
    <property type="evidence" value="ECO:0007669"/>
    <property type="project" value="InterPro"/>
</dbReference>
<keyword evidence="10" id="KW-1185">Reference proteome</keyword>
<evidence type="ECO:0000256" key="1">
    <source>
        <dbReference type="ARBA" id="ARBA00001974"/>
    </source>
</evidence>
<keyword evidence="3" id="KW-0285">Flavoprotein</keyword>
<keyword evidence="5" id="KW-0274">FAD</keyword>
<comment type="caution">
    <text evidence="9">The sequence shown here is derived from an EMBL/GenBank/DDBJ whole genome shotgun (WGS) entry which is preliminary data.</text>
</comment>
<evidence type="ECO:0000256" key="6">
    <source>
        <dbReference type="ARBA" id="ARBA00023002"/>
    </source>
</evidence>
<comment type="similarity">
    <text evidence="2">Belongs to the GMC oxidoreductase family.</text>
</comment>
<keyword evidence="6" id="KW-0560">Oxidoreductase</keyword>
<dbReference type="SUPFAM" id="SSF54373">
    <property type="entry name" value="FAD-linked reductases, C-terminal domain"/>
    <property type="match status" value="1"/>
</dbReference>
<accession>A0AAD7JJ75</accession>
<feature type="domain" description="Glucose-methanol-choline oxidoreductase C-terminal" evidence="8">
    <location>
        <begin position="16"/>
        <end position="81"/>
    </location>
</feature>
<comment type="cofactor">
    <cofactor evidence="1">
        <name>FAD</name>
        <dbReference type="ChEBI" id="CHEBI:57692"/>
    </cofactor>
</comment>
<reference evidence="9" key="1">
    <citation type="submission" date="2023-03" db="EMBL/GenBank/DDBJ databases">
        <title>Massive genome expansion in bonnet fungi (Mycena s.s.) driven by repeated elements and novel gene families across ecological guilds.</title>
        <authorList>
            <consortium name="Lawrence Berkeley National Laboratory"/>
            <person name="Harder C.B."/>
            <person name="Miyauchi S."/>
            <person name="Viragh M."/>
            <person name="Kuo A."/>
            <person name="Thoen E."/>
            <person name="Andreopoulos B."/>
            <person name="Lu D."/>
            <person name="Skrede I."/>
            <person name="Drula E."/>
            <person name="Henrissat B."/>
            <person name="Morin E."/>
            <person name="Kohler A."/>
            <person name="Barry K."/>
            <person name="LaButti K."/>
            <person name="Morin E."/>
            <person name="Salamov A."/>
            <person name="Lipzen A."/>
            <person name="Mereny Z."/>
            <person name="Hegedus B."/>
            <person name="Baldrian P."/>
            <person name="Stursova M."/>
            <person name="Weitz H."/>
            <person name="Taylor A."/>
            <person name="Grigoriev I.V."/>
            <person name="Nagy L.G."/>
            <person name="Martin F."/>
            <person name="Kauserud H."/>
        </authorList>
    </citation>
    <scope>NUCLEOTIDE SEQUENCE</scope>
    <source>
        <strain evidence="9">CBHHK188m</strain>
    </source>
</reference>
<dbReference type="EMBL" id="JARJLG010000034">
    <property type="protein sequence ID" value="KAJ7765904.1"/>
    <property type="molecule type" value="Genomic_DNA"/>
</dbReference>
<dbReference type="Gene3D" id="3.30.560.10">
    <property type="entry name" value="Glucose Oxidase, domain 3"/>
    <property type="match status" value="1"/>
</dbReference>
<protein>
    <recommendedName>
        <fullName evidence="8">Glucose-methanol-choline oxidoreductase C-terminal domain-containing protein</fullName>
    </recommendedName>
</protein>
<dbReference type="PANTHER" id="PTHR11552">
    <property type="entry name" value="GLUCOSE-METHANOL-CHOLINE GMC OXIDOREDUCTASE"/>
    <property type="match status" value="1"/>
</dbReference>
<sequence>MAGPYGKCLNAILTHEVVPGAVVQTDDEIEGFIRGTVDTVFHPVGTAAMLPRESGRAVDTSLKVYGMVNIRVINASIIPIHLLALSMQLQEK</sequence>
<organism evidence="9 10">
    <name type="scientific">Mycena maculata</name>
    <dbReference type="NCBI Taxonomy" id="230809"/>
    <lineage>
        <taxon>Eukaryota</taxon>
        <taxon>Fungi</taxon>
        <taxon>Dikarya</taxon>
        <taxon>Basidiomycota</taxon>
        <taxon>Agaricomycotina</taxon>
        <taxon>Agaricomycetes</taxon>
        <taxon>Agaricomycetidae</taxon>
        <taxon>Agaricales</taxon>
        <taxon>Marasmiineae</taxon>
        <taxon>Mycenaceae</taxon>
        <taxon>Mycena</taxon>
    </lineage>
</organism>
<dbReference type="PANTHER" id="PTHR11552:SF201">
    <property type="entry name" value="GLUCOSE-METHANOL-CHOLINE OXIDOREDUCTASE N-TERMINAL DOMAIN-CONTAINING PROTEIN"/>
    <property type="match status" value="1"/>
</dbReference>
<dbReference type="Gene3D" id="3.50.50.60">
    <property type="entry name" value="FAD/NAD(P)-binding domain"/>
    <property type="match status" value="1"/>
</dbReference>